<dbReference type="PROSITE" id="PS50893">
    <property type="entry name" value="ABC_TRANSPORTER_2"/>
    <property type="match status" value="1"/>
</dbReference>
<dbReference type="InterPro" id="IPR017871">
    <property type="entry name" value="ABC_transporter-like_CS"/>
</dbReference>
<dbReference type="STRING" id="742823.HMPREF9465_00050"/>
<keyword evidence="8" id="KW-1185">Reference proteome</keyword>
<dbReference type="RefSeq" id="WP_005432962.1">
    <property type="nucleotide sequence ID" value="NZ_JH815513.1"/>
</dbReference>
<dbReference type="SUPFAM" id="SSF52540">
    <property type="entry name" value="P-loop containing nucleoside triphosphate hydrolases"/>
    <property type="match status" value="1"/>
</dbReference>
<keyword evidence="5" id="KW-0067">ATP-binding</keyword>
<dbReference type="HOGENOM" id="CLU_000604_1_11_4"/>
<protein>
    <recommendedName>
        <fullName evidence="6">ABC transporter domain-containing protein</fullName>
    </recommendedName>
</protein>
<evidence type="ECO:0000256" key="3">
    <source>
        <dbReference type="ARBA" id="ARBA00022475"/>
    </source>
</evidence>
<dbReference type="AlphaFoldDB" id="K1JXG4"/>
<dbReference type="eggNOG" id="COG1120">
    <property type="taxonomic scope" value="Bacteria"/>
</dbReference>
<proteinExistence type="inferred from homology"/>
<reference evidence="7 8" key="1">
    <citation type="submission" date="2012-05" db="EMBL/GenBank/DDBJ databases">
        <title>The Genome Sequence of Sutterella wadsworthensis 2_1_59BFAA.</title>
        <authorList>
            <consortium name="The Broad Institute Genome Sequencing Platform"/>
            <person name="Earl A."/>
            <person name="Ward D."/>
            <person name="Feldgarden M."/>
            <person name="Gevers D."/>
            <person name="Daigneault M."/>
            <person name="Strauss J."/>
            <person name="Allen-Vercoe E."/>
            <person name="Walker B."/>
            <person name="Young S.K."/>
            <person name="Zeng Q."/>
            <person name="Gargeya S."/>
            <person name="Fitzgerald M."/>
            <person name="Haas B."/>
            <person name="Abouelleil A."/>
            <person name="Alvarado L."/>
            <person name="Arachchi H.M."/>
            <person name="Berlin A.M."/>
            <person name="Chapman S.B."/>
            <person name="Goldberg J."/>
            <person name="Griggs A."/>
            <person name="Gujja S."/>
            <person name="Hansen M."/>
            <person name="Howarth C."/>
            <person name="Imamovic A."/>
            <person name="Larimer J."/>
            <person name="McCowen C."/>
            <person name="Montmayeur A."/>
            <person name="Murphy C."/>
            <person name="Neiman D."/>
            <person name="Pearson M."/>
            <person name="Priest M."/>
            <person name="Roberts A."/>
            <person name="Saif S."/>
            <person name="Shea T."/>
            <person name="Sisk P."/>
            <person name="Sykes S."/>
            <person name="Wortman J."/>
            <person name="Nusbaum C."/>
            <person name="Birren B."/>
        </authorList>
    </citation>
    <scope>NUCLEOTIDE SEQUENCE [LARGE SCALE GENOMIC DNA]</scope>
    <source>
        <strain evidence="7 8">2_1_59BFAA</strain>
    </source>
</reference>
<dbReference type="EMBL" id="ADMG01000002">
    <property type="protein sequence ID" value="EKB32367.1"/>
    <property type="molecule type" value="Genomic_DNA"/>
</dbReference>
<evidence type="ECO:0000256" key="5">
    <source>
        <dbReference type="ARBA" id="ARBA00022840"/>
    </source>
</evidence>
<accession>K1JXG4</accession>
<dbReference type="PATRIC" id="fig|742823.3.peg.54"/>
<evidence type="ECO:0000256" key="4">
    <source>
        <dbReference type="ARBA" id="ARBA00022741"/>
    </source>
</evidence>
<evidence type="ECO:0000313" key="8">
    <source>
        <dbReference type="Proteomes" id="UP000005835"/>
    </source>
</evidence>
<dbReference type="PROSITE" id="PS00211">
    <property type="entry name" value="ABC_TRANSPORTER_1"/>
    <property type="match status" value="1"/>
</dbReference>
<evidence type="ECO:0000313" key="7">
    <source>
        <dbReference type="EMBL" id="EKB32367.1"/>
    </source>
</evidence>
<dbReference type="Gene3D" id="3.40.50.300">
    <property type="entry name" value="P-loop containing nucleotide triphosphate hydrolases"/>
    <property type="match status" value="1"/>
</dbReference>
<dbReference type="InterPro" id="IPR027417">
    <property type="entry name" value="P-loop_NTPase"/>
</dbReference>
<keyword evidence="2" id="KW-0813">Transport</keyword>
<evidence type="ECO:0000259" key="6">
    <source>
        <dbReference type="PROSITE" id="PS50893"/>
    </source>
</evidence>
<sequence length="266" mass="29297">MSLEVIHGGYAWPGREPVLTGVNFRFDGTGVMSILGPNGAGKTTLLRCMLGLLKFTEGEATLDGRPVSNWKPRDFWRTIGYVPQAKLPGFASMTLADMVVLGRSAHIGPFSLPSDADWEVVDRVMTEVGIEHLAGRLCSEVSGGQFQLALIARALAAEPRILVLDEPESNLDFRNQMVVLNVIERLTEQGLGAVINTHFPAHALEISTKTLLVPRHRPPIFGDTRDVMTEDLLSDVFDVRVRIRELDFPERRYTCVAAVEPRHGGA</sequence>
<dbReference type="PANTHER" id="PTHR42734">
    <property type="entry name" value="METAL TRANSPORT SYSTEM ATP-BINDING PROTEIN TM_0124-RELATED"/>
    <property type="match status" value="1"/>
</dbReference>
<organism evidence="7 8">
    <name type="scientific">Sutterella wadsworthensis 2_1_59BFAA</name>
    <dbReference type="NCBI Taxonomy" id="742823"/>
    <lineage>
        <taxon>Bacteria</taxon>
        <taxon>Pseudomonadati</taxon>
        <taxon>Pseudomonadota</taxon>
        <taxon>Betaproteobacteria</taxon>
        <taxon>Burkholderiales</taxon>
        <taxon>Sutterellaceae</taxon>
        <taxon>Sutterella</taxon>
    </lineage>
</organism>
<comment type="similarity">
    <text evidence="1">Belongs to the ABC transporter superfamily.</text>
</comment>
<dbReference type="GO" id="GO:0016887">
    <property type="term" value="F:ATP hydrolysis activity"/>
    <property type="evidence" value="ECO:0007669"/>
    <property type="project" value="InterPro"/>
</dbReference>
<dbReference type="SMART" id="SM00382">
    <property type="entry name" value="AAA"/>
    <property type="match status" value="1"/>
</dbReference>
<dbReference type="Proteomes" id="UP000005835">
    <property type="component" value="Unassembled WGS sequence"/>
</dbReference>
<keyword evidence="4" id="KW-0547">Nucleotide-binding</keyword>
<gene>
    <name evidence="7" type="ORF">HMPREF9465_00050</name>
</gene>
<keyword evidence="3" id="KW-1003">Cell membrane</keyword>
<dbReference type="PANTHER" id="PTHR42734:SF6">
    <property type="entry name" value="MOLYBDATE IMPORT ATP-BINDING PROTEIN MOLC"/>
    <property type="match status" value="1"/>
</dbReference>
<dbReference type="GO" id="GO:0005524">
    <property type="term" value="F:ATP binding"/>
    <property type="evidence" value="ECO:0007669"/>
    <property type="project" value="UniProtKB-KW"/>
</dbReference>
<evidence type="ECO:0000256" key="1">
    <source>
        <dbReference type="ARBA" id="ARBA00005417"/>
    </source>
</evidence>
<evidence type="ECO:0000256" key="2">
    <source>
        <dbReference type="ARBA" id="ARBA00022448"/>
    </source>
</evidence>
<name>K1JXG4_9BURK</name>
<dbReference type="InterPro" id="IPR003593">
    <property type="entry name" value="AAA+_ATPase"/>
</dbReference>
<keyword evidence="3" id="KW-0472">Membrane</keyword>
<dbReference type="InterPro" id="IPR003439">
    <property type="entry name" value="ABC_transporter-like_ATP-bd"/>
</dbReference>
<dbReference type="InterPro" id="IPR050153">
    <property type="entry name" value="Metal_Ion_Import_ABC"/>
</dbReference>
<feature type="domain" description="ABC transporter" evidence="6">
    <location>
        <begin position="3"/>
        <end position="240"/>
    </location>
</feature>
<dbReference type="Pfam" id="PF00005">
    <property type="entry name" value="ABC_tran"/>
    <property type="match status" value="1"/>
</dbReference>
<dbReference type="OrthoDB" id="5296765at2"/>
<comment type="caution">
    <text evidence="7">The sequence shown here is derived from an EMBL/GenBank/DDBJ whole genome shotgun (WGS) entry which is preliminary data.</text>
</comment>